<organism evidence="1 2">
    <name type="scientific">Lactiplantibacillus nangangensis</name>
    <dbReference type="NCBI Taxonomy" id="2559917"/>
    <lineage>
        <taxon>Bacteria</taxon>
        <taxon>Bacillati</taxon>
        <taxon>Bacillota</taxon>
        <taxon>Bacilli</taxon>
        <taxon>Lactobacillales</taxon>
        <taxon>Lactobacillaceae</taxon>
        <taxon>Lactiplantibacillus</taxon>
    </lineage>
</organism>
<dbReference type="EMBL" id="JBHSSE010000018">
    <property type="protein sequence ID" value="MFC6202046.1"/>
    <property type="molecule type" value="Genomic_DNA"/>
</dbReference>
<gene>
    <name evidence="1" type="ORF">ACFP1L_09225</name>
</gene>
<protein>
    <submittedName>
        <fullName evidence="1">Uncharacterized protein</fullName>
    </submittedName>
</protein>
<proteinExistence type="predicted"/>
<accession>A0ABW1SKJ0</accession>
<name>A0ABW1SKJ0_9LACO</name>
<evidence type="ECO:0000313" key="1">
    <source>
        <dbReference type="EMBL" id="MFC6202046.1"/>
    </source>
</evidence>
<reference evidence="2" key="1">
    <citation type="journal article" date="2019" name="Int. J. Syst. Evol. Microbiol.">
        <title>The Global Catalogue of Microorganisms (GCM) 10K type strain sequencing project: providing services to taxonomists for standard genome sequencing and annotation.</title>
        <authorList>
            <consortium name="The Broad Institute Genomics Platform"/>
            <consortium name="The Broad Institute Genome Sequencing Center for Infectious Disease"/>
            <person name="Wu L."/>
            <person name="Ma J."/>
        </authorList>
    </citation>
    <scope>NUCLEOTIDE SEQUENCE [LARGE SCALE GENOMIC DNA]</scope>
    <source>
        <strain evidence="2">CCM 8930</strain>
    </source>
</reference>
<keyword evidence="2" id="KW-1185">Reference proteome</keyword>
<dbReference type="Proteomes" id="UP001596171">
    <property type="component" value="Unassembled WGS sequence"/>
</dbReference>
<dbReference type="RefSeq" id="WP_137615552.1">
    <property type="nucleotide sequence ID" value="NZ_BJDI01000003.1"/>
</dbReference>
<sequence length="268" mass="30987">MNKPTNEQMISAVTTWAELRPLGERLLTEHQLAQLKHGKVCDYQAALLQRAEHNQRVDRSLHRYLLFSAGITANQAQNVLGINKYLRTKLIKAGVLVPTSSRGGRHGNVELITWQHVVDCAESSEFIVIKANYDERHNRNVERAEQVKRDELTAIEHKVAAQQVTVKLVAPGSLYRRALDHYLAWRNDLNRDGRQVLDFAPTADRDRWVDNYIRHRLTNYDRLVKTVQHKDDSLVDAIRVRVTAAIRKVYPFYQRGTYVNKYVEQLAL</sequence>
<evidence type="ECO:0000313" key="2">
    <source>
        <dbReference type="Proteomes" id="UP001596171"/>
    </source>
</evidence>
<comment type="caution">
    <text evidence="1">The sequence shown here is derived from an EMBL/GenBank/DDBJ whole genome shotgun (WGS) entry which is preliminary data.</text>
</comment>